<dbReference type="InParanoid" id="B4JBX2"/>
<organism evidence="4">
    <name type="scientific">Drosophila grimshawi</name>
    <name type="common">Hawaiian fruit fly</name>
    <name type="synonym">Idiomyia grimshawi</name>
    <dbReference type="NCBI Taxonomy" id="7222"/>
    <lineage>
        <taxon>Eukaryota</taxon>
        <taxon>Metazoa</taxon>
        <taxon>Ecdysozoa</taxon>
        <taxon>Arthropoda</taxon>
        <taxon>Hexapoda</taxon>
        <taxon>Insecta</taxon>
        <taxon>Pterygota</taxon>
        <taxon>Neoptera</taxon>
        <taxon>Endopterygota</taxon>
        <taxon>Diptera</taxon>
        <taxon>Brachycera</taxon>
        <taxon>Muscomorpha</taxon>
        <taxon>Ephydroidea</taxon>
        <taxon>Drosophilidae</taxon>
        <taxon>Drosophila</taxon>
        <taxon>Hawaiian Drosophila</taxon>
    </lineage>
</organism>
<evidence type="ECO:0000313" key="4">
    <source>
        <dbReference type="Proteomes" id="UP000001070"/>
    </source>
</evidence>
<dbReference type="InterPro" id="IPR008472">
    <property type="entry name" value="DUF753"/>
</dbReference>
<dbReference type="Proteomes" id="UP000001070">
    <property type="component" value="Unassembled WGS sequence"/>
</dbReference>
<dbReference type="HOGENOM" id="CLU_036749_0_0_1"/>
<evidence type="ECO:0000313" key="3">
    <source>
        <dbReference type="EMBL" id="EDW04075.1"/>
    </source>
</evidence>
<dbReference type="PANTHER" id="PTHR21721:SF27">
    <property type="entry name" value="GH09876P"/>
    <property type="match status" value="1"/>
</dbReference>
<keyword evidence="4" id="KW-1185">Reference proteome</keyword>
<feature type="domain" description="DUF753" evidence="2">
    <location>
        <begin position="318"/>
        <end position="392"/>
    </location>
</feature>
<sequence>MLSHKLCIALIATLITISFNSCQALNCATALAGTNPTACPADVTQCFIQTDAAGTVTRGCLAAGTTCTAPNCLQCNTDNCNANLLCKTCAATDVTCSTTDGKSVGSQMCTAATQQCRTELNADGTVTRGCNEPCATTAAGTCTGCTTDNCNVGFYPANRLQCYQCNSANCNTVAASSLAACPTYQADQKCYTIGANDAAMQRGCNTDAGNKCAGTTPDAACALCGTSGCNNRPYEQVLGNCYSCNDAAGCVGGQTGTAPACPPAPYTQTVNSCYTQQYANGTVQRGCTNELTSGCTAANGCTQCDGDTCNSNQNVFGCLICRSDNYAECRAGDDAVQPCVPNTGDNANICFEGEWDGVVLRGCLANAGPLMTYQCTNKDDNRCTTCNTSGCNKTPFSGASTLSHMGVGMMFGLIFIIKQYL</sequence>
<feature type="domain" description="DUF753" evidence="2">
    <location>
        <begin position="160"/>
        <end position="230"/>
    </location>
</feature>
<dbReference type="OrthoDB" id="7979834at2759"/>
<dbReference type="EMBL" id="CH916368">
    <property type="protein sequence ID" value="EDW04075.1"/>
    <property type="molecule type" value="Genomic_DNA"/>
</dbReference>
<dbReference type="OMA" id="ELMQYQC"/>
<dbReference type="KEGG" id="dgr:6562542"/>
<reference evidence="3 4" key="1">
    <citation type="journal article" date="2007" name="Nature">
        <title>Evolution of genes and genomes on the Drosophila phylogeny.</title>
        <authorList>
            <consortium name="Drosophila 12 Genomes Consortium"/>
            <person name="Clark A.G."/>
            <person name="Eisen M.B."/>
            <person name="Smith D.R."/>
            <person name="Bergman C.M."/>
            <person name="Oliver B."/>
            <person name="Markow T.A."/>
            <person name="Kaufman T.C."/>
            <person name="Kellis M."/>
            <person name="Gelbart W."/>
            <person name="Iyer V.N."/>
            <person name="Pollard D.A."/>
            <person name="Sackton T.B."/>
            <person name="Larracuente A.M."/>
            <person name="Singh N.D."/>
            <person name="Abad J.P."/>
            <person name="Abt D.N."/>
            <person name="Adryan B."/>
            <person name="Aguade M."/>
            <person name="Akashi H."/>
            <person name="Anderson W.W."/>
            <person name="Aquadro C.F."/>
            <person name="Ardell D.H."/>
            <person name="Arguello R."/>
            <person name="Artieri C.G."/>
            <person name="Barbash D.A."/>
            <person name="Barker D."/>
            <person name="Barsanti P."/>
            <person name="Batterham P."/>
            <person name="Batzoglou S."/>
            <person name="Begun D."/>
            <person name="Bhutkar A."/>
            <person name="Blanco E."/>
            <person name="Bosak S.A."/>
            <person name="Bradley R.K."/>
            <person name="Brand A.D."/>
            <person name="Brent M.R."/>
            <person name="Brooks A.N."/>
            <person name="Brown R.H."/>
            <person name="Butlin R.K."/>
            <person name="Caggese C."/>
            <person name="Calvi B.R."/>
            <person name="Bernardo de Carvalho A."/>
            <person name="Caspi A."/>
            <person name="Castrezana S."/>
            <person name="Celniker S.E."/>
            <person name="Chang J.L."/>
            <person name="Chapple C."/>
            <person name="Chatterji S."/>
            <person name="Chinwalla A."/>
            <person name="Civetta A."/>
            <person name="Clifton S.W."/>
            <person name="Comeron J.M."/>
            <person name="Costello J.C."/>
            <person name="Coyne J.A."/>
            <person name="Daub J."/>
            <person name="David R.G."/>
            <person name="Delcher A.L."/>
            <person name="Delehaunty K."/>
            <person name="Do C.B."/>
            <person name="Ebling H."/>
            <person name="Edwards K."/>
            <person name="Eickbush T."/>
            <person name="Evans J.D."/>
            <person name="Filipski A."/>
            <person name="Findeiss S."/>
            <person name="Freyhult E."/>
            <person name="Fulton L."/>
            <person name="Fulton R."/>
            <person name="Garcia A.C."/>
            <person name="Gardiner A."/>
            <person name="Garfield D.A."/>
            <person name="Garvin B.E."/>
            <person name="Gibson G."/>
            <person name="Gilbert D."/>
            <person name="Gnerre S."/>
            <person name="Godfrey J."/>
            <person name="Good R."/>
            <person name="Gotea V."/>
            <person name="Gravely B."/>
            <person name="Greenberg A.J."/>
            <person name="Griffiths-Jones S."/>
            <person name="Gross S."/>
            <person name="Guigo R."/>
            <person name="Gustafson E.A."/>
            <person name="Haerty W."/>
            <person name="Hahn M.W."/>
            <person name="Halligan D.L."/>
            <person name="Halpern A.L."/>
            <person name="Halter G.M."/>
            <person name="Han M.V."/>
            <person name="Heger A."/>
            <person name="Hillier L."/>
            <person name="Hinrichs A.S."/>
            <person name="Holmes I."/>
            <person name="Hoskins R.A."/>
            <person name="Hubisz M.J."/>
            <person name="Hultmark D."/>
            <person name="Huntley M.A."/>
            <person name="Jaffe D.B."/>
            <person name="Jagadeeshan S."/>
            <person name="Jeck W.R."/>
            <person name="Johnson J."/>
            <person name="Jones C.D."/>
            <person name="Jordan W.C."/>
            <person name="Karpen G.H."/>
            <person name="Kataoka E."/>
            <person name="Keightley P.D."/>
            <person name="Kheradpour P."/>
            <person name="Kirkness E.F."/>
            <person name="Koerich L.B."/>
            <person name="Kristiansen K."/>
            <person name="Kudrna D."/>
            <person name="Kulathinal R.J."/>
            <person name="Kumar S."/>
            <person name="Kwok R."/>
            <person name="Lander E."/>
            <person name="Langley C.H."/>
            <person name="Lapoint R."/>
            <person name="Lazzaro B.P."/>
            <person name="Lee S.J."/>
            <person name="Levesque L."/>
            <person name="Li R."/>
            <person name="Lin C.F."/>
            <person name="Lin M.F."/>
            <person name="Lindblad-Toh K."/>
            <person name="Llopart A."/>
            <person name="Long M."/>
            <person name="Low L."/>
            <person name="Lozovsky E."/>
            <person name="Lu J."/>
            <person name="Luo M."/>
            <person name="Machado C.A."/>
            <person name="Makalowski W."/>
            <person name="Marzo M."/>
            <person name="Matsuda M."/>
            <person name="Matzkin L."/>
            <person name="McAllister B."/>
            <person name="McBride C.S."/>
            <person name="McKernan B."/>
            <person name="McKernan K."/>
            <person name="Mendez-Lago M."/>
            <person name="Minx P."/>
            <person name="Mollenhauer M.U."/>
            <person name="Montooth K."/>
            <person name="Mount S.M."/>
            <person name="Mu X."/>
            <person name="Myers E."/>
            <person name="Negre B."/>
            <person name="Newfeld S."/>
            <person name="Nielsen R."/>
            <person name="Noor M.A."/>
            <person name="O'Grady P."/>
            <person name="Pachter L."/>
            <person name="Papaceit M."/>
            <person name="Parisi M.J."/>
            <person name="Parisi M."/>
            <person name="Parts L."/>
            <person name="Pedersen J.S."/>
            <person name="Pesole G."/>
            <person name="Phillippy A.M."/>
            <person name="Ponting C.P."/>
            <person name="Pop M."/>
            <person name="Porcelli D."/>
            <person name="Powell J.R."/>
            <person name="Prohaska S."/>
            <person name="Pruitt K."/>
            <person name="Puig M."/>
            <person name="Quesneville H."/>
            <person name="Ram K.R."/>
            <person name="Rand D."/>
            <person name="Rasmussen M.D."/>
            <person name="Reed L.K."/>
            <person name="Reenan R."/>
            <person name="Reily A."/>
            <person name="Remington K.A."/>
            <person name="Rieger T.T."/>
            <person name="Ritchie M.G."/>
            <person name="Robin C."/>
            <person name="Rogers Y.H."/>
            <person name="Rohde C."/>
            <person name="Rozas J."/>
            <person name="Rubenfield M.J."/>
            <person name="Ruiz A."/>
            <person name="Russo S."/>
            <person name="Salzberg S.L."/>
            <person name="Sanchez-Gracia A."/>
            <person name="Saranga D.J."/>
            <person name="Sato H."/>
            <person name="Schaeffer S.W."/>
            <person name="Schatz M.C."/>
            <person name="Schlenke T."/>
            <person name="Schwartz R."/>
            <person name="Segarra C."/>
            <person name="Singh R.S."/>
            <person name="Sirot L."/>
            <person name="Sirota M."/>
            <person name="Sisneros N.B."/>
            <person name="Smith C.D."/>
            <person name="Smith T.F."/>
            <person name="Spieth J."/>
            <person name="Stage D.E."/>
            <person name="Stark A."/>
            <person name="Stephan W."/>
            <person name="Strausberg R.L."/>
            <person name="Strempel S."/>
            <person name="Sturgill D."/>
            <person name="Sutton G."/>
            <person name="Sutton G.G."/>
            <person name="Tao W."/>
            <person name="Teichmann S."/>
            <person name="Tobari Y.N."/>
            <person name="Tomimura Y."/>
            <person name="Tsolas J.M."/>
            <person name="Valente V.L."/>
            <person name="Venter E."/>
            <person name="Venter J.C."/>
            <person name="Vicario S."/>
            <person name="Vieira F.G."/>
            <person name="Vilella A.J."/>
            <person name="Villasante A."/>
            <person name="Walenz B."/>
            <person name="Wang J."/>
            <person name="Wasserman M."/>
            <person name="Watts T."/>
            <person name="Wilson D."/>
            <person name="Wilson R.K."/>
            <person name="Wing R.A."/>
            <person name="Wolfner M.F."/>
            <person name="Wong A."/>
            <person name="Wong G.K."/>
            <person name="Wu C.I."/>
            <person name="Wu G."/>
            <person name="Yamamoto D."/>
            <person name="Yang H.P."/>
            <person name="Yang S.P."/>
            <person name="Yorke J.A."/>
            <person name="Yoshida K."/>
            <person name="Zdobnov E."/>
            <person name="Zhang P."/>
            <person name="Zhang Y."/>
            <person name="Zimin A.V."/>
            <person name="Baldwin J."/>
            <person name="Abdouelleil A."/>
            <person name="Abdulkadir J."/>
            <person name="Abebe A."/>
            <person name="Abera B."/>
            <person name="Abreu J."/>
            <person name="Acer S.C."/>
            <person name="Aftuck L."/>
            <person name="Alexander A."/>
            <person name="An P."/>
            <person name="Anderson E."/>
            <person name="Anderson S."/>
            <person name="Arachi H."/>
            <person name="Azer M."/>
            <person name="Bachantsang P."/>
            <person name="Barry A."/>
            <person name="Bayul T."/>
            <person name="Berlin A."/>
            <person name="Bessette D."/>
            <person name="Bloom T."/>
            <person name="Blye J."/>
            <person name="Boguslavskiy L."/>
            <person name="Bonnet C."/>
            <person name="Boukhgalter B."/>
            <person name="Bourzgui I."/>
            <person name="Brown A."/>
            <person name="Cahill P."/>
            <person name="Channer S."/>
            <person name="Cheshatsang Y."/>
            <person name="Chuda L."/>
            <person name="Citroen M."/>
            <person name="Collymore A."/>
            <person name="Cooke P."/>
            <person name="Costello M."/>
            <person name="D'Aco K."/>
            <person name="Daza R."/>
            <person name="De Haan G."/>
            <person name="DeGray S."/>
            <person name="DeMaso C."/>
            <person name="Dhargay N."/>
            <person name="Dooley K."/>
            <person name="Dooley E."/>
            <person name="Doricent M."/>
            <person name="Dorje P."/>
            <person name="Dorjee K."/>
            <person name="Dupes A."/>
            <person name="Elong R."/>
            <person name="Falk J."/>
            <person name="Farina A."/>
            <person name="Faro S."/>
            <person name="Ferguson D."/>
            <person name="Fisher S."/>
            <person name="Foley C.D."/>
            <person name="Franke A."/>
            <person name="Friedrich D."/>
            <person name="Gadbois L."/>
            <person name="Gearin G."/>
            <person name="Gearin C.R."/>
            <person name="Giannoukos G."/>
            <person name="Goode T."/>
            <person name="Graham J."/>
            <person name="Grandbois E."/>
            <person name="Grewal S."/>
            <person name="Gyaltsen K."/>
            <person name="Hafez N."/>
            <person name="Hagos B."/>
            <person name="Hall J."/>
            <person name="Henson C."/>
            <person name="Hollinger A."/>
            <person name="Honan T."/>
            <person name="Huard M.D."/>
            <person name="Hughes L."/>
            <person name="Hurhula B."/>
            <person name="Husby M.E."/>
            <person name="Kamat A."/>
            <person name="Kanga B."/>
            <person name="Kashin S."/>
            <person name="Khazanovich D."/>
            <person name="Kisner P."/>
            <person name="Lance K."/>
            <person name="Lara M."/>
            <person name="Lee W."/>
            <person name="Lennon N."/>
            <person name="Letendre F."/>
            <person name="LeVine R."/>
            <person name="Lipovsky A."/>
            <person name="Liu X."/>
            <person name="Liu J."/>
            <person name="Liu S."/>
            <person name="Lokyitsang T."/>
            <person name="Lokyitsang Y."/>
            <person name="Lubonja R."/>
            <person name="Lui A."/>
            <person name="MacDonald P."/>
            <person name="Magnisalis V."/>
            <person name="Maru K."/>
            <person name="Matthews C."/>
            <person name="McCusker W."/>
            <person name="McDonough S."/>
            <person name="Mehta T."/>
            <person name="Meldrim J."/>
            <person name="Meneus L."/>
            <person name="Mihai O."/>
            <person name="Mihalev A."/>
            <person name="Mihova T."/>
            <person name="Mittelman R."/>
            <person name="Mlenga V."/>
            <person name="Montmayeur A."/>
            <person name="Mulrain L."/>
            <person name="Navidi A."/>
            <person name="Naylor J."/>
            <person name="Negash T."/>
            <person name="Nguyen T."/>
            <person name="Nguyen N."/>
            <person name="Nicol R."/>
            <person name="Norbu C."/>
            <person name="Norbu N."/>
            <person name="Novod N."/>
            <person name="O'Neill B."/>
            <person name="Osman S."/>
            <person name="Markiewicz E."/>
            <person name="Oyono O.L."/>
            <person name="Patti C."/>
            <person name="Phunkhang P."/>
            <person name="Pierre F."/>
            <person name="Priest M."/>
            <person name="Raghuraman S."/>
            <person name="Rege F."/>
            <person name="Reyes R."/>
            <person name="Rise C."/>
            <person name="Rogov P."/>
            <person name="Ross K."/>
            <person name="Ryan E."/>
            <person name="Settipalli S."/>
            <person name="Shea T."/>
            <person name="Sherpa N."/>
            <person name="Shi L."/>
            <person name="Shih D."/>
            <person name="Sparrow T."/>
            <person name="Spaulding J."/>
            <person name="Stalker J."/>
            <person name="Stange-Thomann N."/>
            <person name="Stavropoulos S."/>
            <person name="Stone C."/>
            <person name="Strader C."/>
            <person name="Tesfaye S."/>
            <person name="Thomson T."/>
            <person name="Thoulutsang Y."/>
            <person name="Thoulutsang D."/>
            <person name="Topham K."/>
            <person name="Topping I."/>
            <person name="Tsamla T."/>
            <person name="Vassiliev H."/>
            <person name="Vo A."/>
            <person name="Wangchuk T."/>
            <person name="Wangdi T."/>
            <person name="Weiand M."/>
            <person name="Wilkinson J."/>
            <person name="Wilson A."/>
            <person name="Yadav S."/>
            <person name="Young G."/>
            <person name="Yu Q."/>
            <person name="Zembek L."/>
            <person name="Zhong D."/>
            <person name="Zimmer A."/>
            <person name="Zwirko Z."/>
            <person name="Jaffe D.B."/>
            <person name="Alvarez P."/>
            <person name="Brockman W."/>
            <person name="Butler J."/>
            <person name="Chin C."/>
            <person name="Gnerre S."/>
            <person name="Grabherr M."/>
            <person name="Kleber M."/>
            <person name="Mauceli E."/>
            <person name="MacCallum I."/>
        </authorList>
    </citation>
    <scope>NUCLEOTIDE SEQUENCE [LARGE SCALE GENOMIC DNA]</scope>
    <source>
        <strain evidence="4">Tucson 15287-2541.00</strain>
    </source>
</reference>
<evidence type="ECO:0000259" key="2">
    <source>
        <dbReference type="Pfam" id="PF05444"/>
    </source>
</evidence>
<name>B4JBX2_DROGR</name>
<dbReference type="PANTHER" id="PTHR21721">
    <property type="entry name" value="GH09876P-RELATED"/>
    <property type="match status" value="1"/>
</dbReference>
<proteinExistence type="predicted"/>
<protein>
    <submittedName>
        <fullName evidence="3">GH11596</fullName>
    </submittedName>
</protein>
<gene>
    <name evidence="3" type="primary">Dgri\GH11596</name>
    <name evidence="3" type="ORF">Dgri_GH11596</name>
</gene>
<feature type="chain" id="PRO_5002808784" evidence="1">
    <location>
        <begin position="25"/>
        <end position="421"/>
    </location>
</feature>
<feature type="signal peptide" evidence="1">
    <location>
        <begin position="1"/>
        <end position="24"/>
    </location>
</feature>
<dbReference type="AlphaFoldDB" id="B4JBX2"/>
<accession>B4JBX2</accession>
<dbReference type="Pfam" id="PF05444">
    <property type="entry name" value="DUF753"/>
    <property type="match status" value="2"/>
</dbReference>
<keyword evidence="1" id="KW-0732">Signal</keyword>
<dbReference type="PhylomeDB" id="B4JBX2"/>
<evidence type="ECO:0000256" key="1">
    <source>
        <dbReference type="SAM" id="SignalP"/>
    </source>
</evidence>
<dbReference type="eggNOG" id="ENOG502T86R">
    <property type="taxonomic scope" value="Eukaryota"/>
</dbReference>